<sequence>KSSNWINNQTDYSSLSDSQFLFGSQFCPENSETMLAPLDFGTHLRYPKQSQQNSLESEPTIFTKYQAKPQLFGGDTKDGGLFPLPSSVGKSKGLMEQFEEKKKRTKDKCDSETLYNFVSHVTESIHRLQTSVEKSEEHLSLRSQSILDSLETVAKTLQETARAQNDLVFEAVQDKGNMEQAILEMQKRFEARQAEFIEMKSNLKHLETLVAQQNKDFQQLCDKIGQLNVPSVLAELKSLISVSRVPGHVKDNTSQTSPPLAQSLNLTRQEKYISKERVLWQAQPLPSIGSLQPGESSVWGDALQEEATSLAAWPHKGNGHVTDKAVQTNCKNWAITKMDPKNHGSSIPCHKVSDDKDPVSQGTPPFKSRNFNNFTTSIKNACQKCQAKSMFLCDPCEQLAIKQKGRTVERGRKGKKQQPRKAHRGRLLAKKREQTPSKTCAFSSKYQSLQSSVSGSQRPPMGQQEPVAQPLHLQGPRSLTKSVCPILGGTVMPNKTSKTVQGSFLQLSHSSSQDNSLLSSSSQRDHQMSWFSDLNSDLSLGSSEPSLCKEPGKNLLYDLGFDSSDDGF</sequence>
<protein>
    <submittedName>
        <fullName evidence="2">Interactor of HORMAD1 1</fullName>
    </submittedName>
</protein>
<dbReference type="GO" id="GO:0060629">
    <property type="term" value="P:regulation of homologous chromosome segregation"/>
    <property type="evidence" value="ECO:0007669"/>
    <property type="project" value="Ensembl"/>
</dbReference>
<dbReference type="Ensembl" id="ENSOGAT00000025386.1">
    <property type="protein sequence ID" value="ENSOGAP00000021216.1"/>
    <property type="gene ID" value="ENSOGAG00000029823.1"/>
</dbReference>
<organism evidence="2 3">
    <name type="scientific">Otolemur garnettii</name>
    <name type="common">Small-eared galago</name>
    <name type="synonym">Garnett's greater bushbaby</name>
    <dbReference type="NCBI Taxonomy" id="30611"/>
    <lineage>
        <taxon>Eukaryota</taxon>
        <taxon>Metazoa</taxon>
        <taxon>Chordata</taxon>
        <taxon>Craniata</taxon>
        <taxon>Vertebrata</taxon>
        <taxon>Euteleostomi</taxon>
        <taxon>Mammalia</taxon>
        <taxon>Eutheria</taxon>
        <taxon>Euarchontoglires</taxon>
        <taxon>Primates</taxon>
        <taxon>Strepsirrhini</taxon>
        <taxon>Lorisiformes</taxon>
        <taxon>Galagidae</taxon>
        <taxon>Otolemur</taxon>
    </lineage>
</organism>
<dbReference type="InterPro" id="IPR031529">
    <property type="entry name" value="IHO1"/>
</dbReference>
<proteinExistence type="predicted"/>
<evidence type="ECO:0000256" key="1">
    <source>
        <dbReference type="SAM" id="MobiDB-lite"/>
    </source>
</evidence>
<dbReference type="EMBL" id="AAQR03163989">
    <property type="status" value="NOT_ANNOTATED_CDS"/>
    <property type="molecule type" value="Genomic_DNA"/>
</dbReference>
<dbReference type="InParanoid" id="H0XYM3"/>
<feature type="region of interest" description="Disordered" evidence="1">
    <location>
        <begin position="341"/>
        <end position="368"/>
    </location>
</feature>
<evidence type="ECO:0000313" key="3">
    <source>
        <dbReference type="Proteomes" id="UP000005225"/>
    </source>
</evidence>
<dbReference type="EMBL" id="AAQR03163991">
    <property type="status" value="NOT_ANNOTATED_CDS"/>
    <property type="molecule type" value="Genomic_DNA"/>
</dbReference>
<dbReference type="Pfam" id="PF15771">
    <property type="entry name" value="IHO1"/>
    <property type="match status" value="1"/>
</dbReference>
<dbReference type="Proteomes" id="UP000005225">
    <property type="component" value="Unassembled WGS sequence"/>
</dbReference>
<dbReference type="HOGENOM" id="CLU_034910_0_0_1"/>
<dbReference type="EMBL" id="AAQR03163992">
    <property type="status" value="NOT_ANNOTATED_CDS"/>
    <property type="molecule type" value="Genomic_DNA"/>
</dbReference>
<dbReference type="GO" id="GO:0007283">
    <property type="term" value="P:spermatogenesis"/>
    <property type="evidence" value="ECO:0007669"/>
    <property type="project" value="Ensembl"/>
</dbReference>
<dbReference type="GO" id="GO:0007129">
    <property type="term" value="P:homologous chromosome pairing at meiosis"/>
    <property type="evidence" value="ECO:0007669"/>
    <property type="project" value="Ensembl"/>
</dbReference>
<gene>
    <name evidence="2" type="primary">IHO1</name>
</gene>
<dbReference type="GO" id="GO:0048477">
    <property type="term" value="P:oogenesis"/>
    <property type="evidence" value="ECO:0007669"/>
    <property type="project" value="Ensembl"/>
</dbReference>
<keyword evidence="3" id="KW-1185">Reference proteome</keyword>
<dbReference type="OMA" id="PGHVKDS"/>
<dbReference type="GO" id="GO:0006310">
    <property type="term" value="P:DNA recombination"/>
    <property type="evidence" value="ECO:0007669"/>
    <property type="project" value="InterPro"/>
</dbReference>
<dbReference type="EMBL" id="AAQR03163988">
    <property type="status" value="NOT_ANNOTATED_CDS"/>
    <property type="molecule type" value="Genomic_DNA"/>
</dbReference>
<dbReference type="PANTHER" id="PTHR35662">
    <property type="entry name" value="INTERACTOR OF HORMAD1 PROTEIN 1"/>
    <property type="match status" value="1"/>
</dbReference>
<dbReference type="STRING" id="30611.ENSOGAP00000021216"/>
<dbReference type="EMBL" id="AAQR03163990">
    <property type="status" value="NOT_ANNOTATED_CDS"/>
    <property type="molecule type" value="Genomic_DNA"/>
</dbReference>
<dbReference type="FunCoup" id="H0XYM3">
    <property type="interactions" value="37"/>
</dbReference>
<reference evidence="2" key="2">
    <citation type="submission" date="2025-08" db="UniProtKB">
        <authorList>
            <consortium name="Ensembl"/>
        </authorList>
    </citation>
    <scope>IDENTIFICATION</scope>
</reference>
<feature type="compositionally biased region" description="Basic residues" evidence="1">
    <location>
        <begin position="412"/>
        <end position="429"/>
    </location>
</feature>
<dbReference type="eggNOG" id="ENOG502S0PR">
    <property type="taxonomic scope" value="Eukaryota"/>
</dbReference>
<name>H0XYM3_OTOGA</name>
<feature type="region of interest" description="Disordered" evidence="1">
    <location>
        <begin position="405"/>
        <end position="475"/>
    </location>
</feature>
<dbReference type="GO" id="GO:0000794">
    <property type="term" value="C:condensed nuclear chromosome"/>
    <property type="evidence" value="ECO:0007669"/>
    <property type="project" value="Ensembl"/>
</dbReference>
<dbReference type="GO" id="GO:0042138">
    <property type="term" value="P:meiotic DNA double-strand break formation"/>
    <property type="evidence" value="ECO:0007669"/>
    <property type="project" value="Ensembl"/>
</dbReference>
<feature type="compositionally biased region" description="Low complexity" evidence="1">
    <location>
        <begin position="443"/>
        <end position="457"/>
    </location>
</feature>
<reference evidence="3" key="1">
    <citation type="submission" date="2011-03" db="EMBL/GenBank/DDBJ databases">
        <title>Version 3 of the genome sequence of Otolemur garnettii (Bushbaby).</title>
        <authorList>
            <consortium name="The Broad Institute Genome Sequencing Platform"/>
            <person name="Di Palma F."/>
            <person name="Johnson J."/>
            <person name="Lander E.S."/>
            <person name="Lindblad-Toh K."/>
            <person name="Jaffe D.B."/>
            <person name="Gnerre S."/>
            <person name="MacCallum I."/>
            <person name="Przybylski D."/>
            <person name="Ribeiro F.J."/>
            <person name="Burton J.N."/>
            <person name="Walker B.J."/>
            <person name="Sharpe T."/>
            <person name="Hall G."/>
        </authorList>
    </citation>
    <scope>NUCLEOTIDE SEQUENCE [LARGE SCALE GENOMIC DNA]</scope>
</reference>
<dbReference type="EMBL" id="AAQR03163993">
    <property type="status" value="NOT_ANNOTATED_CDS"/>
    <property type="molecule type" value="Genomic_DNA"/>
</dbReference>
<reference evidence="2" key="3">
    <citation type="submission" date="2025-09" db="UniProtKB">
        <authorList>
            <consortium name="Ensembl"/>
        </authorList>
    </citation>
    <scope>IDENTIFICATION</scope>
</reference>
<dbReference type="AlphaFoldDB" id="H0XYM3"/>
<dbReference type="GeneTree" id="ENSGT00390000012418"/>
<evidence type="ECO:0000313" key="2">
    <source>
        <dbReference type="Ensembl" id="ENSOGAP00000021216.1"/>
    </source>
</evidence>
<dbReference type="PANTHER" id="PTHR35662:SF1">
    <property type="entry name" value="INTERACTOR OF HORMAD1 PROTEIN 1"/>
    <property type="match status" value="1"/>
</dbReference>
<accession>H0XYM3</accession>